<dbReference type="Proteomes" id="UP000813461">
    <property type="component" value="Unassembled WGS sequence"/>
</dbReference>
<dbReference type="AlphaFoldDB" id="A0A8K0R4W8"/>
<comment type="caution">
    <text evidence="2">The sequence shown here is derived from an EMBL/GenBank/DDBJ whole genome shotgun (WGS) entry which is preliminary data.</text>
</comment>
<organism evidence="2 3">
    <name type="scientific">Paraphoma chrysanthemicola</name>
    <dbReference type="NCBI Taxonomy" id="798071"/>
    <lineage>
        <taxon>Eukaryota</taxon>
        <taxon>Fungi</taxon>
        <taxon>Dikarya</taxon>
        <taxon>Ascomycota</taxon>
        <taxon>Pezizomycotina</taxon>
        <taxon>Dothideomycetes</taxon>
        <taxon>Pleosporomycetidae</taxon>
        <taxon>Pleosporales</taxon>
        <taxon>Pleosporineae</taxon>
        <taxon>Phaeosphaeriaceae</taxon>
        <taxon>Paraphoma</taxon>
    </lineage>
</organism>
<accession>A0A8K0R4W8</accession>
<name>A0A8K0R4W8_9PLEO</name>
<dbReference type="OrthoDB" id="4676at2759"/>
<feature type="compositionally biased region" description="Basic and acidic residues" evidence="1">
    <location>
        <begin position="1"/>
        <end position="37"/>
    </location>
</feature>
<evidence type="ECO:0000256" key="1">
    <source>
        <dbReference type="SAM" id="MobiDB-lite"/>
    </source>
</evidence>
<keyword evidence="3" id="KW-1185">Reference proteome</keyword>
<gene>
    <name evidence="2" type="ORF">FB567DRAFT_561247</name>
</gene>
<evidence type="ECO:0008006" key="4">
    <source>
        <dbReference type="Google" id="ProtNLM"/>
    </source>
</evidence>
<dbReference type="EMBL" id="JAGMVJ010000011">
    <property type="protein sequence ID" value="KAH7086612.1"/>
    <property type="molecule type" value="Genomic_DNA"/>
</dbReference>
<sequence>MEEKEVRRIDSGHLGKDSDLTPGDKRKKSATPEESNKAVKTTSPPIRDLSQPRDLAATPVQVLKFLLSDAALPLCTPPDSVPSLDTKEITYSDLLTPFEELLCAVILSRPISHRLGVRTIRTLLNEPYSFRNPVAIKTAGPKRIRQALDVARTQHKDKTANEIEGLVDVLLKNDWHNDLSRLRAECDSNTESEREVLRRSIKGLGKTGLDIFYRRVQWQWDEAYPFVDSRTQTALEKLGLPRRVEGIIKMIEVRWAELGFEVRGRRDEEEKMRRAFVVLLERAVGADLEGRIGEVVDEAGKL</sequence>
<proteinExistence type="predicted"/>
<reference evidence="2" key="1">
    <citation type="journal article" date="2021" name="Nat. Commun.">
        <title>Genetic determinants of endophytism in the Arabidopsis root mycobiome.</title>
        <authorList>
            <person name="Mesny F."/>
            <person name="Miyauchi S."/>
            <person name="Thiergart T."/>
            <person name="Pickel B."/>
            <person name="Atanasova L."/>
            <person name="Karlsson M."/>
            <person name="Huettel B."/>
            <person name="Barry K.W."/>
            <person name="Haridas S."/>
            <person name="Chen C."/>
            <person name="Bauer D."/>
            <person name="Andreopoulos W."/>
            <person name="Pangilinan J."/>
            <person name="LaButti K."/>
            <person name="Riley R."/>
            <person name="Lipzen A."/>
            <person name="Clum A."/>
            <person name="Drula E."/>
            <person name="Henrissat B."/>
            <person name="Kohler A."/>
            <person name="Grigoriev I.V."/>
            <person name="Martin F.M."/>
            <person name="Hacquard S."/>
        </authorList>
    </citation>
    <scope>NUCLEOTIDE SEQUENCE</scope>
    <source>
        <strain evidence="2">MPI-SDFR-AT-0120</strain>
    </source>
</reference>
<evidence type="ECO:0000313" key="2">
    <source>
        <dbReference type="EMBL" id="KAH7086612.1"/>
    </source>
</evidence>
<evidence type="ECO:0000313" key="3">
    <source>
        <dbReference type="Proteomes" id="UP000813461"/>
    </source>
</evidence>
<protein>
    <recommendedName>
        <fullName evidence="4">HhH-GPD domain-containing protein</fullName>
    </recommendedName>
</protein>
<feature type="region of interest" description="Disordered" evidence="1">
    <location>
        <begin position="1"/>
        <end position="53"/>
    </location>
</feature>